<accession>A0A8K0EBX7</accession>
<dbReference type="InterPro" id="IPR036259">
    <property type="entry name" value="MFS_trans_sf"/>
</dbReference>
<evidence type="ECO:0000256" key="3">
    <source>
        <dbReference type="ARBA" id="ARBA00022989"/>
    </source>
</evidence>
<feature type="transmembrane region" description="Helical" evidence="7">
    <location>
        <begin position="191"/>
        <end position="215"/>
    </location>
</feature>
<comment type="subcellular location">
    <subcellularLocation>
        <location evidence="1">Membrane</location>
        <topology evidence="1">Multi-pass membrane protein</topology>
    </subcellularLocation>
</comment>
<feature type="transmembrane region" description="Helical" evidence="7">
    <location>
        <begin position="154"/>
        <end position="179"/>
    </location>
</feature>
<feature type="transmembrane region" description="Helical" evidence="7">
    <location>
        <begin position="128"/>
        <end position="148"/>
    </location>
</feature>
<comment type="similarity">
    <text evidence="5">Belongs to the major facilitator superfamily. SLC46A family.</text>
</comment>
<feature type="transmembrane region" description="Helical" evidence="7">
    <location>
        <begin position="279"/>
        <end position="306"/>
    </location>
</feature>
<evidence type="ECO:0000256" key="6">
    <source>
        <dbReference type="SAM" id="MobiDB-lite"/>
    </source>
</evidence>
<feature type="transmembrane region" description="Helical" evidence="7">
    <location>
        <begin position="318"/>
        <end position="337"/>
    </location>
</feature>
<proteinExistence type="inferred from homology"/>
<reference evidence="8" key="1">
    <citation type="submission" date="2022-01" db="EMBL/GenBank/DDBJ databases">
        <authorList>
            <person name="Braso-Vives M."/>
        </authorList>
    </citation>
    <scope>NUCLEOTIDE SEQUENCE</scope>
</reference>
<feature type="compositionally biased region" description="Basic and acidic residues" evidence="6">
    <location>
        <begin position="1"/>
        <end position="18"/>
    </location>
</feature>
<feature type="region of interest" description="Disordered" evidence="6">
    <location>
        <begin position="1"/>
        <end position="25"/>
    </location>
</feature>
<evidence type="ECO:0000256" key="1">
    <source>
        <dbReference type="ARBA" id="ARBA00004141"/>
    </source>
</evidence>
<protein>
    <submittedName>
        <fullName evidence="8">SLC46A1 protein</fullName>
    </submittedName>
</protein>
<keyword evidence="9" id="KW-1185">Reference proteome</keyword>
<feature type="transmembrane region" description="Helical" evidence="7">
    <location>
        <begin position="349"/>
        <end position="367"/>
    </location>
</feature>
<dbReference type="PANTHER" id="PTHR23507">
    <property type="entry name" value="ZGC:174356"/>
    <property type="match status" value="1"/>
</dbReference>
<dbReference type="Proteomes" id="UP000838412">
    <property type="component" value="Chromosome 13"/>
</dbReference>
<dbReference type="InterPro" id="IPR011701">
    <property type="entry name" value="MFS"/>
</dbReference>
<evidence type="ECO:0000256" key="5">
    <source>
        <dbReference type="ARBA" id="ARBA00038227"/>
    </source>
</evidence>
<evidence type="ECO:0000256" key="7">
    <source>
        <dbReference type="SAM" id="Phobius"/>
    </source>
</evidence>
<dbReference type="PANTHER" id="PTHR23507:SF1">
    <property type="entry name" value="FI18259P1-RELATED"/>
    <property type="match status" value="1"/>
</dbReference>
<evidence type="ECO:0000256" key="2">
    <source>
        <dbReference type="ARBA" id="ARBA00022692"/>
    </source>
</evidence>
<dbReference type="OrthoDB" id="419734at2759"/>
<dbReference type="SUPFAM" id="SSF103473">
    <property type="entry name" value="MFS general substrate transporter"/>
    <property type="match status" value="1"/>
</dbReference>
<organism evidence="8 9">
    <name type="scientific">Branchiostoma lanceolatum</name>
    <name type="common">Common lancelet</name>
    <name type="synonym">Amphioxus lanceolatum</name>
    <dbReference type="NCBI Taxonomy" id="7740"/>
    <lineage>
        <taxon>Eukaryota</taxon>
        <taxon>Metazoa</taxon>
        <taxon>Chordata</taxon>
        <taxon>Cephalochordata</taxon>
        <taxon>Leptocardii</taxon>
        <taxon>Amphioxiformes</taxon>
        <taxon>Branchiostomatidae</taxon>
        <taxon>Branchiostoma</taxon>
    </lineage>
</organism>
<feature type="transmembrane region" description="Helical" evidence="7">
    <location>
        <begin position="227"/>
        <end position="246"/>
    </location>
</feature>
<dbReference type="Gene3D" id="1.20.1250.20">
    <property type="entry name" value="MFS general substrate transporter like domains"/>
    <property type="match status" value="1"/>
</dbReference>
<dbReference type="GO" id="GO:0016020">
    <property type="term" value="C:membrane"/>
    <property type="evidence" value="ECO:0007669"/>
    <property type="project" value="UniProtKB-SubCell"/>
</dbReference>
<evidence type="ECO:0000313" key="9">
    <source>
        <dbReference type="Proteomes" id="UP000838412"/>
    </source>
</evidence>
<dbReference type="GO" id="GO:0022857">
    <property type="term" value="F:transmembrane transporter activity"/>
    <property type="evidence" value="ECO:0007669"/>
    <property type="project" value="InterPro"/>
</dbReference>
<dbReference type="Pfam" id="PF07690">
    <property type="entry name" value="MFS_1"/>
    <property type="match status" value="1"/>
</dbReference>
<name>A0A8K0EBX7_BRALA</name>
<dbReference type="AlphaFoldDB" id="A0A8K0EBX7"/>
<keyword evidence="4 7" id="KW-0472">Membrane</keyword>
<sequence length="485" mass="52319">MSETKMPGEETKTSEKTVQDPPQPEAVQPYCPVTVEPIAFLIITSVVMNLTLQQQYIYYRIANGTVNQQGSSCYGNSSNSSEYQERQSDQAEAIQWATVLQLASGIPALIVTVLIGSLSDKLGRKLNLIIPILGTLAKFLLAAFVVQFNLPLAVLIPASFINGLTGNNPALMGGAYAYIADITVEGTSRYFRHAILSAVFGLAVIVSALGGSFWFQALGIPSGISQPLWFGVGVSAFSLLYAIFAIKETCPRKPGRQLCALSNISGFVQLFRAKRKTPIWPLGVLLLTFFILFGVNSSVMGVFLTYAIGPPFCWAPDYVGYFQVAIGGGAFLSMIVIKLLSNYPYGMMTMGYVSGIGCLTLMGVAAYTPNPDVTFFMAAAVGCVQTSSNTVIRTIMSKMVGQDEQGSLFGLTSFANSLAGVVFAPLWNLVYARTIPIMPGMIFLIFAGVNLLCAVLTGFVKFSVPDMLEESLVEKDKEEHDVTKL</sequence>
<evidence type="ECO:0000256" key="4">
    <source>
        <dbReference type="ARBA" id="ARBA00023136"/>
    </source>
</evidence>
<feature type="transmembrane region" description="Helical" evidence="7">
    <location>
        <begin position="93"/>
        <end position="116"/>
    </location>
</feature>
<feature type="transmembrane region" description="Helical" evidence="7">
    <location>
        <begin position="437"/>
        <end position="460"/>
    </location>
</feature>
<evidence type="ECO:0000313" key="8">
    <source>
        <dbReference type="EMBL" id="CAH1243183.1"/>
    </source>
</evidence>
<gene>
    <name evidence="8" type="primary">SLC46A1</name>
    <name evidence="8" type="ORF">BLAG_LOCUS6265</name>
</gene>
<feature type="transmembrane region" description="Helical" evidence="7">
    <location>
        <begin position="408"/>
        <end position="431"/>
    </location>
</feature>
<keyword evidence="2 7" id="KW-0812">Transmembrane</keyword>
<keyword evidence="3 7" id="KW-1133">Transmembrane helix</keyword>
<dbReference type="EMBL" id="OV696698">
    <property type="protein sequence ID" value="CAH1243183.1"/>
    <property type="molecule type" value="Genomic_DNA"/>
</dbReference>